<gene>
    <name evidence="2" type="ORF">G3925_003466</name>
</gene>
<evidence type="ECO:0000313" key="2">
    <source>
        <dbReference type="EMBL" id="HAE3398094.1"/>
    </source>
</evidence>
<protein>
    <submittedName>
        <fullName evidence="2">Uncharacterized protein</fullName>
    </submittedName>
</protein>
<reference evidence="2" key="1">
    <citation type="journal article" date="2018" name="Genome Biol.">
        <title>SKESA: strategic k-mer extension for scrupulous assemblies.</title>
        <authorList>
            <person name="Souvorov A."/>
            <person name="Agarwala R."/>
            <person name="Lipman D.J."/>
        </authorList>
    </citation>
    <scope>NUCLEOTIDE SEQUENCE</scope>
    <source>
        <strain evidence="2">M271</strain>
    </source>
</reference>
<proteinExistence type="predicted"/>
<reference evidence="2" key="2">
    <citation type="submission" date="2018-07" db="EMBL/GenBank/DDBJ databases">
        <authorList>
            <consortium name="NCBI Pathogen Detection Project"/>
        </authorList>
    </citation>
    <scope>NUCLEOTIDE SEQUENCE</scope>
    <source>
        <strain evidence="2">M271</strain>
    </source>
</reference>
<dbReference type="EMBL" id="DAARPL010000011">
    <property type="protein sequence ID" value="HAE3398094.1"/>
    <property type="molecule type" value="Genomic_DNA"/>
</dbReference>
<evidence type="ECO:0000256" key="1">
    <source>
        <dbReference type="SAM" id="MobiDB-lite"/>
    </source>
</evidence>
<dbReference type="AlphaFoldDB" id="A0A729S1W9"/>
<organism evidence="2">
    <name type="scientific">Salmonella enterica subsp. enterica serovar Stanley</name>
    <dbReference type="NCBI Taxonomy" id="192953"/>
    <lineage>
        <taxon>Bacteria</taxon>
        <taxon>Pseudomonadati</taxon>
        <taxon>Pseudomonadota</taxon>
        <taxon>Gammaproteobacteria</taxon>
        <taxon>Enterobacterales</taxon>
        <taxon>Enterobacteriaceae</taxon>
        <taxon>Salmonella</taxon>
    </lineage>
</organism>
<accession>A0A729S1W9</accession>
<name>A0A729S1W9_SALET</name>
<feature type="region of interest" description="Disordered" evidence="1">
    <location>
        <begin position="17"/>
        <end position="41"/>
    </location>
</feature>
<comment type="caution">
    <text evidence="2">The sequence shown here is derived from an EMBL/GenBank/DDBJ whole genome shotgun (WGS) entry which is preliminary data.</text>
</comment>
<sequence length="49" mass="5394">MLSPPRLPALWVGFNAGARTRRRRASSGGERPERASQTHAKQCTCCMHG</sequence>